<dbReference type="EMBL" id="MU005773">
    <property type="protein sequence ID" value="KAF2707515.1"/>
    <property type="molecule type" value="Genomic_DNA"/>
</dbReference>
<proteinExistence type="predicted"/>
<dbReference type="AlphaFoldDB" id="A0A6G1K4R2"/>
<accession>A0A6G1K4R2</accession>
<keyword evidence="2" id="KW-1185">Reference proteome</keyword>
<evidence type="ECO:0000313" key="1">
    <source>
        <dbReference type="EMBL" id="KAF2707515.1"/>
    </source>
</evidence>
<evidence type="ECO:0000313" key="2">
    <source>
        <dbReference type="Proteomes" id="UP000799428"/>
    </source>
</evidence>
<reference evidence="1" key="1">
    <citation type="journal article" date="2020" name="Stud. Mycol.">
        <title>101 Dothideomycetes genomes: a test case for predicting lifestyles and emergence of pathogens.</title>
        <authorList>
            <person name="Haridas S."/>
            <person name="Albert R."/>
            <person name="Binder M."/>
            <person name="Bloem J."/>
            <person name="Labutti K."/>
            <person name="Salamov A."/>
            <person name="Andreopoulos B."/>
            <person name="Baker S."/>
            <person name="Barry K."/>
            <person name="Bills G."/>
            <person name="Bluhm B."/>
            <person name="Cannon C."/>
            <person name="Castanera R."/>
            <person name="Culley D."/>
            <person name="Daum C."/>
            <person name="Ezra D."/>
            <person name="Gonzalez J."/>
            <person name="Henrissat B."/>
            <person name="Kuo A."/>
            <person name="Liang C."/>
            <person name="Lipzen A."/>
            <person name="Lutzoni F."/>
            <person name="Magnuson J."/>
            <person name="Mondo S."/>
            <person name="Nolan M."/>
            <person name="Ohm R."/>
            <person name="Pangilinan J."/>
            <person name="Park H.-J."/>
            <person name="Ramirez L."/>
            <person name="Alfaro M."/>
            <person name="Sun H."/>
            <person name="Tritt A."/>
            <person name="Yoshinaga Y."/>
            <person name="Zwiers L.-H."/>
            <person name="Turgeon B."/>
            <person name="Goodwin S."/>
            <person name="Spatafora J."/>
            <person name="Crous P."/>
            <person name="Grigoriev I."/>
        </authorList>
    </citation>
    <scope>NUCLEOTIDE SEQUENCE</scope>
    <source>
        <strain evidence="1">CBS 279.74</strain>
    </source>
</reference>
<sequence>PARPQAHAATNVVTDLLPYCTHPPMNTEQVIGLSDAAGSLRDVVLLVLRAGAGDSMSADSLVAAVGFETAENMVEFFREEWVAD</sequence>
<name>A0A6G1K4R2_9PLEO</name>
<dbReference type="OrthoDB" id="3791893at2759"/>
<feature type="non-terminal residue" evidence="1">
    <location>
        <position position="1"/>
    </location>
</feature>
<organism evidence="1 2">
    <name type="scientific">Pleomassaria siparia CBS 279.74</name>
    <dbReference type="NCBI Taxonomy" id="1314801"/>
    <lineage>
        <taxon>Eukaryota</taxon>
        <taxon>Fungi</taxon>
        <taxon>Dikarya</taxon>
        <taxon>Ascomycota</taxon>
        <taxon>Pezizomycotina</taxon>
        <taxon>Dothideomycetes</taxon>
        <taxon>Pleosporomycetidae</taxon>
        <taxon>Pleosporales</taxon>
        <taxon>Pleomassariaceae</taxon>
        <taxon>Pleomassaria</taxon>
    </lineage>
</organism>
<gene>
    <name evidence="1" type="ORF">K504DRAFT_338284</name>
</gene>
<protein>
    <submittedName>
        <fullName evidence="1">Uncharacterized protein</fullName>
    </submittedName>
</protein>
<feature type="non-terminal residue" evidence="1">
    <location>
        <position position="84"/>
    </location>
</feature>
<dbReference type="Proteomes" id="UP000799428">
    <property type="component" value="Unassembled WGS sequence"/>
</dbReference>